<dbReference type="EMBL" id="BAAAHE010000001">
    <property type="protein sequence ID" value="GAA0603281.1"/>
    <property type="molecule type" value="Genomic_DNA"/>
</dbReference>
<protein>
    <submittedName>
        <fullName evidence="5">Trehalase family glycosidase</fullName>
    </submittedName>
</protein>
<comment type="similarity">
    <text evidence="1">Belongs to the glycosyl hydrolase 63 family.</text>
</comment>
<dbReference type="Proteomes" id="UP001500957">
    <property type="component" value="Unassembled WGS sequence"/>
</dbReference>
<dbReference type="Pfam" id="PF22422">
    <property type="entry name" value="MGH1-like_GH"/>
    <property type="match status" value="1"/>
</dbReference>
<dbReference type="PANTHER" id="PTHR10412:SF11">
    <property type="entry name" value="MANNOSYL-OLIGOSACCHARIDE GLUCOSIDASE"/>
    <property type="match status" value="1"/>
</dbReference>
<keyword evidence="3 5" id="KW-0326">Glycosidase</keyword>
<keyword evidence="6" id="KW-1185">Reference proteome</keyword>
<dbReference type="SUPFAM" id="SSF48208">
    <property type="entry name" value="Six-hairpin glycosidases"/>
    <property type="match status" value="1"/>
</dbReference>
<dbReference type="InterPro" id="IPR012341">
    <property type="entry name" value="6hp_glycosidase-like_sf"/>
</dbReference>
<proteinExistence type="inferred from homology"/>
<name>A0ABP3R5J3_9ACTN</name>
<dbReference type="GO" id="GO:0016798">
    <property type="term" value="F:hydrolase activity, acting on glycosyl bonds"/>
    <property type="evidence" value="ECO:0007669"/>
    <property type="project" value="UniProtKB-KW"/>
</dbReference>
<evidence type="ECO:0000313" key="6">
    <source>
        <dbReference type="Proteomes" id="UP001500957"/>
    </source>
</evidence>
<gene>
    <name evidence="5" type="ORF">GCM10009547_01070</name>
</gene>
<evidence type="ECO:0000256" key="2">
    <source>
        <dbReference type="ARBA" id="ARBA00022801"/>
    </source>
</evidence>
<dbReference type="InterPro" id="IPR004888">
    <property type="entry name" value="Glycoside_hydrolase_63"/>
</dbReference>
<keyword evidence="2" id="KW-0378">Hydrolase</keyword>
<feature type="domain" description="Mannosylglycerate hydrolase MGH1-like glycoside hydrolase" evidence="4">
    <location>
        <begin position="39"/>
        <end position="388"/>
    </location>
</feature>
<dbReference type="PANTHER" id="PTHR10412">
    <property type="entry name" value="MANNOSYL-OLIGOSACCHARIDE GLUCOSIDASE"/>
    <property type="match status" value="1"/>
</dbReference>
<dbReference type="RefSeq" id="WP_344600460.1">
    <property type="nucleotide sequence ID" value="NZ_BAAAHE010000001.1"/>
</dbReference>
<dbReference type="InterPro" id="IPR008928">
    <property type="entry name" value="6-hairpin_glycosidase_sf"/>
</dbReference>
<dbReference type="InterPro" id="IPR054491">
    <property type="entry name" value="MGH1-like_GH"/>
</dbReference>
<reference evidence="6" key="1">
    <citation type="journal article" date="2019" name="Int. J. Syst. Evol. Microbiol.">
        <title>The Global Catalogue of Microorganisms (GCM) 10K type strain sequencing project: providing services to taxonomists for standard genome sequencing and annotation.</title>
        <authorList>
            <consortium name="The Broad Institute Genomics Platform"/>
            <consortium name="The Broad Institute Genome Sequencing Center for Infectious Disease"/>
            <person name="Wu L."/>
            <person name="Ma J."/>
        </authorList>
    </citation>
    <scope>NUCLEOTIDE SEQUENCE [LARGE SCALE GENOMIC DNA]</scope>
    <source>
        <strain evidence="6">JCM 10671</strain>
    </source>
</reference>
<evidence type="ECO:0000256" key="1">
    <source>
        <dbReference type="ARBA" id="ARBA00010833"/>
    </source>
</evidence>
<evidence type="ECO:0000259" key="4">
    <source>
        <dbReference type="Pfam" id="PF22422"/>
    </source>
</evidence>
<evidence type="ECO:0000313" key="5">
    <source>
        <dbReference type="EMBL" id="GAA0603281.1"/>
    </source>
</evidence>
<evidence type="ECO:0000256" key="3">
    <source>
        <dbReference type="ARBA" id="ARBA00023295"/>
    </source>
</evidence>
<comment type="caution">
    <text evidence="5">The sequence shown here is derived from an EMBL/GenBank/DDBJ whole genome shotgun (WGS) entry which is preliminary data.</text>
</comment>
<sequence>MTAGTQAADEAAARAGAERLLVAHWDEQRGHTYPHRKTYPHQWLWDSCFAAVAWVAIDRPDRGLRELTNALSGQLGDGFVPHMRYAGPSKGRGPRTDVSSFTQPPIFAHTARVLTAHVEVPAEVLARVERGLAWLWEKRRTPDGLILLTHPWESGADDSPRWDSWAAAFLHASDWSRLKWRRWRWSALDRHLVEQAEFDAEGVSIGSKSFLCAPAAFNAICAHAAAEYAAVSGDAAWAARSAELAELMDDQMWNEETGLWSDVAVVGGGPSVHVPTLDGVLGALVTADEAKARRALDQLADDRRFAAPYGLNFVAREARSYHPDQYWRGSAWMQMNYLARLAALRWDRTDLVTSIREMSIRGALRSGYAEHWNPQTGKGRGAIPLTWSALVAAM</sequence>
<organism evidence="5 6">
    <name type="scientific">Sporichthya brevicatena</name>
    <dbReference type="NCBI Taxonomy" id="171442"/>
    <lineage>
        <taxon>Bacteria</taxon>
        <taxon>Bacillati</taxon>
        <taxon>Actinomycetota</taxon>
        <taxon>Actinomycetes</taxon>
        <taxon>Sporichthyales</taxon>
        <taxon>Sporichthyaceae</taxon>
        <taxon>Sporichthya</taxon>
    </lineage>
</organism>
<dbReference type="Gene3D" id="1.50.10.10">
    <property type="match status" value="1"/>
</dbReference>
<accession>A0ABP3R5J3</accession>